<dbReference type="Proteomes" id="UP000250235">
    <property type="component" value="Unassembled WGS sequence"/>
</dbReference>
<organism evidence="3 4">
    <name type="scientific">Dorcoceras hygrometricum</name>
    <dbReference type="NCBI Taxonomy" id="472368"/>
    <lineage>
        <taxon>Eukaryota</taxon>
        <taxon>Viridiplantae</taxon>
        <taxon>Streptophyta</taxon>
        <taxon>Embryophyta</taxon>
        <taxon>Tracheophyta</taxon>
        <taxon>Spermatophyta</taxon>
        <taxon>Magnoliopsida</taxon>
        <taxon>eudicotyledons</taxon>
        <taxon>Gunneridae</taxon>
        <taxon>Pentapetalae</taxon>
        <taxon>asterids</taxon>
        <taxon>lamiids</taxon>
        <taxon>Lamiales</taxon>
        <taxon>Gesneriaceae</taxon>
        <taxon>Didymocarpoideae</taxon>
        <taxon>Trichosporeae</taxon>
        <taxon>Loxocarpinae</taxon>
        <taxon>Dorcoceras</taxon>
    </lineage>
</organism>
<feature type="signal peptide" evidence="2">
    <location>
        <begin position="1"/>
        <end position="19"/>
    </location>
</feature>
<feature type="region of interest" description="Disordered" evidence="1">
    <location>
        <begin position="165"/>
        <end position="196"/>
    </location>
</feature>
<sequence>MHRIRVLSACCIMLLTILGFDPCPSGAGCFGCLRVVQDTQVSQLVMEMTQLVVSREIPPRRRGRARGQIPIESEAQNEEVEHSVPIHRHARQVEDDVDVLVAHVDEMELIMTRFQRMNPQTFHGEESSSDAESWLQHIIGLFDRVCSPTSYVDAVDKAMDIEEGLQNRRPRVRPQVAQGIRPCVQGAQSSQPSQSS</sequence>
<evidence type="ECO:0000256" key="2">
    <source>
        <dbReference type="SAM" id="SignalP"/>
    </source>
</evidence>
<name>A0A2Z7AY83_9LAMI</name>
<feature type="chain" id="PRO_5016291833" evidence="2">
    <location>
        <begin position="20"/>
        <end position="196"/>
    </location>
</feature>
<evidence type="ECO:0000313" key="3">
    <source>
        <dbReference type="EMBL" id="KZV26423.1"/>
    </source>
</evidence>
<gene>
    <name evidence="3" type="ORF">F511_14501</name>
</gene>
<proteinExistence type="predicted"/>
<dbReference type="AlphaFoldDB" id="A0A2Z7AY83"/>
<keyword evidence="2" id="KW-0732">Signal</keyword>
<protein>
    <submittedName>
        <fullName evidence="3">Uncharacterized protein</fullName>
    </submittedName>
</protein>
<accession>A0A2Z7AY83</accession>
<evidence type="ECO:0000313" key="4">
    <source>
        <dbReference type="Proteomes" id="UP000250235"/>
    </source>
</evidence>
<keyword evidence="4" id="KW-1185">Reference proteome</keyword>
<evidence type="ECO:0000256" key="1">
    <source>
        <dbReference type="SAM" id="MobiDB-lite"/>
    </source>
</evidence>
<reference evidence="3 4" key="1">
    <citation type="journal article" date="2015" name="Proc. Natl. Acad. Sci. U.S.A.">
        <title>The resurrection genome of Boea hygrometrica: A blueprint for survival of dehydration.</title>
        <authorList>
            <person name="Xiao L."/>
            <person name="Yang G."/>
            <person name="Zhang L."/>
            <person name="Yang X."/>
            <person name="Zhao S."/>
            <person name="Ji Z."/>
            <person name="Zhou Q."/>
            <person name="Hu M."/>
            <person name="Wang Y."/>
            <person name="Chen M."/>
            <person name="Xu Y."/>
            <person name="Jin H."/>
            <person name="Xiao X."/>
            <person name="Hu G."/>
            <person name="Bao F."/>
            <person name="Hu Y."/>
            <person name="Wan P."/>
            <person name="Li L."/>
            <person name="Deng X."/>
            <person name="Kuang T."/>
            <person name="Xiang C."/>
            <person name="Zhu J.K."/>
            <person name="Oliver M.J."/>
            <person name="He Y."/>
        </authorList>
    </citation>
    <scope>NUCLEOTIDE SEQUENCE [LARGE SCALE GENOMIC DNA]</scope>
    <source>
        <strain evidence="4">cv. XS01</strain>
    </source>
</reference>
<dbReference type="EMBL" id="KV011252">
    <property type="protein sequence ID" value="KZV26423.1"/>
    <property type="molecule type" value="Genomic_DNA"/>
</dbReference>